<keyword evidence="3" id="KW-0547">Nucleotide-binding</keyword>
<dbReference type="PROSITE" id="PS50893">
    <property type="entry name" value="ABC_TRANSPORTER_2"/>
    <property type="match status" value="2"/>
</dbReference>
<dbReference type="CDD" id="cd03257">
    <property type="entry name" value="ABC_NikE_OppD_transporters"/>
    <property type="match status" value="2"/>
</dbReference>
<name>A0A5C1YMK2_9MICO</name>
<dbReference type="AlphaFoldDB" id="A0A5C1YMK2"/>
<dbReference type="GO" id="GO:0055085">
    <property type="term" value="P:transmembrane transport"/>
    <property type="evidence" value="ECO:0007669"/>
    <property type="project" value="UniProtKB-ARBA"/>
</dbReference>
<evidence type="ECO:0000259" key="5">
    <source>
        <dbReference type="PROSITE" id="PS50893"/>
    </source>
</evidence>
<evidence type="ECO:0000313" key="6">
    <source>
        <dbReference type="EMBL" id="QEO16317.1"/>
    </source>
</evidence>
<reference evidence="6 7" key="1">
    <citation type="submission" date="2019-09" db="EMBL/GenBank/DDBJ databases">
        <title>Genome sequencing of strain KACC 19306.</title>
        <authorList>
            <person name="Heo J."/>
            <person name="Kim S.-J."/>
            <person name="Kim J.-S."/>
            <person name="Hong S.-B."/>
            <person name="Kwon S.-W."/>
        </authorList>
    </citation>
    <scope>NUCLEOTIDE SEQUENCE [LARGE SCALE GENOMIC DNA]</scope>
    <source>
        <strain evidence="6 7">KACC 19306</strain>
    </source>
</reference>
<dbReference type="PANTHER" id="PTHR43776">
    <property type="entry name" value="TRANSPORT ATP-BINDING PROTEIN"/>
    <property type="match status" value="1"/>
</dbReference>
<dbReference type="Proteomes" id="UP000324678">
    <property type="component" value="Chromosome"/>
</dbReference>
<feature type="domain" description="ABC transporter" evidence="5">
    <location>
        <begin position="82"/>
        <end position="327"/>
    </location>
</feature>
<evidence type="ECO:0000313" key="7">
    <source>
        <dbReference type="Proteomes" id="UP000324678"/>
    </source>
</evidence>
<sequence>MIVGTIIAATVIGRRLAAGSRRRAESAGTDAIAPSSARSAVDARAGELVDEVASVDHERQVTDAVGGRATAPAEPEASDPLVAVDDLRVAFGDREVVAGVSLSIAPGECVAIVGESGSGKSVTARALLGLAGEHARVTADRLELEGGDLRGLGARRWRAIRGERVGLVLQDALVSLDPLRPIGREIADAPRLHRRLSVPARTALVRDTLERVGMPAPDRRASQRSGELSGGLRQRALIASAIVLDPPLVIADEPTTALDASVQRRVLDELARLKAAGTGLLLITHDLAVVAGIADRVLVMRDGRIVEQGSAHDVLTSPRTAYARELVAAADLPARDTTTAGAPPAQSTTAPVLAASGLAKSFGDRIALDGVGFELRAGETLGVVGESGSGKTTLARAVLGLMAPDAGTIGWFGLTWADLDGTGRRSLRRRVGLVAQDTASSFDPRWSVGRTIADALPPHVPAAQREARVGALLADVGLPATIADRAPATLSGGQRQRVAIARALAAEPDVLVLDEPVSALDVTVQARVLALLDRLQRERGLAYLFISHDLGVVRHLADRVLVLHDGRVVESGPAAAVFDSPTDAYTRQLLADRLTLDPARG</sequence>
<dbReference type="SUPFAM" id="SSF52540">
    <property type="entry name" value="P-loop containing nucleoside triphosphate hydrolases"/>
    <property type="match status" value="2"/>
</dbReference>
<dbReference type="InterPro" id="IPR017871">
    <property type="entry name" value="ABC_transporter-like_CS"/>
</dbReference>
<comment type="similarity">
    <text evidence="1">Belongs to the ABC transporter superfamily.</text>
</comment>
<evidence type="ECO:0000256" key="2">
    <source>
        <dbReference type="ARBA" id="ARBA00022448"/>
    </source>
</evidence>
<dbReference type="InterPro" id="IPR050319">
    <property type="entry name" value="ABC_transp_ATP-bind"/>
</dbReference>
<gene>
    <name evidence="6" type="ORF">FLP10_17050</name>
</gene>
<accession>A0A5C1YMK2</accession>
<dbReference type="PROSITE" id="PS00211">
    <property type="entry name" value="ABC_TRANSPORTER_1"/>
    <property type="match status" value="1"/>
</dbReference>
<dbReference type="GO" id="GO:0016887">
    <property type="term" value="F:ATP hydrolysis activity"/>
    <property type="evidence" value="ECO:0007669"/>
    <property type="project" value="InterPro"/>
</dbReference>
<dbReference type="GO" id="GO:0005524">
    <property type="term" value="F:ATP binding"/>
    <property type="evidence" value="ECO:0007669"/>
    <property type="project" value="UniProtKB-KW"/>
</dbReference>
<dbReference type="Gene3D" id="3.40.50.300">
    <property type="entry name" value="P-loop containing nucleotide triphosphate hydrolases"/>
    <property type="match status" value="2"/>
</dbReference>
<dbReference type="SMART" id="SM00382">
    <property type="entry name" value="AAA"/>
    <property type="match status" value="2"/>
</dbReference>
<keyword evidence="4 6" id="KW-0067">ATP-binding</keyword>
<protein>
    <submittedName>
        <fullName evidence="6">ABC transporter ATP-binding protein</fullName>
    </submittedName>
</protein>
<dbReference type="Pfam" id="PF00005">
    <property type="entry name" value="ABC_tran"/>
    <property type="match status" value="2"/>
</dbReference>
<dbReference type="KEGG" id="ail:FLP10_17050"/>
<dbReference type="InterPro" id="IPR003593">
    <property type="entry name" value="AAA+_ATPase"/>
</dbReference>
<organism evidence="6 7">
    <name type="scientific">Agromyces intestinalis</name>
    <dbReference type="NCBI Taxonomy" id="2592652"/>
    <lineage>
        <taxon>Bacteria</taxon>
        <taxon>Bacillati</taxon>
        <taxon>Actinomycetota</taxon>
        <taxon>Actinomycetes</taxon>
        <taxon>Micrococcales</taxon>
        <taxon>Microbacteriaceae</taxon>
        <taxon>Agromyces</taxon>
    </lineage>
</organism>
<dbReference type="NCBIfam" id="NF007739">
    <property type="entry name" value="PRK10419.1"/>
    <property type="match status" value="2"/>
</dbReference>
<keyword evidence="2" id="KW-0813">Transport</keyword>
<evidence type="ECO:0000256" key="1">
    <source>
        <dbReference type="ARBA" id="ARBA00005417"/>
    </source>
</evidence>
<keyword evidence="7" id="KW-1185">Reference proteome</keyword>
<dbReference type="OrthoDB" id="4008250at2"/>
<evidence type="ECO:0000256" key="3">
    <source>
        <dbReference type="ARBA" id="ARBA00022741"/>
    </source>
</evidence>
<proteinExistence type="inferred from homology"/>
<dbReference type="PANTHER" id="PTHR43776:SF7">
    <property type="entry name" value="D,D-DIPEPTIDE TRANSPORT ATP-BINDING PROTEIN DDPF-RELATED"/>
    <property type="match status" value="1"/>
</dbReference>
<dbReference type="InterPro" id="IPR027417">
    <property type="entry name" value="P-loop_NTPase"/>
</dbReference>
<feature type="domain" description="ABC transporter" evidence="5">
    <location>
        <begin position="353"/>
        <end position="590"/>
    </location>
</feature>
<evidence type="ECO:0000256" key="4">
    <source>
        <dbReference type="ARBA" id="ARBA00022840"/>
    </source>
</evidence>
<dbReference type="InterPro" id="IPR003439">
    <property type="entry name" value="ABC_transporter-like_ATP-bd"/>
</dbReference>
<dbReference type="EMBL" id="CP043505">
    <property type="protein sequence ID" value="QEO16317.1"/>
    <property type="molecule type" value="Genomic_DNA"/>
</dbReference>